<gene>
    <name evidence="4" type="ORF">PSYICH_LOCUS9657</name>
</gene>
<protein>
    <recommendedName>
        <fullName evidence="3">Invertebrate defensins family profile domain-containing protein</fullName>
    </recommendedName>
</protein>
<dbReference type="OrthoDB" id="10038290at2759"/>
<dbReference type="SUPFAM" id="SSF57095">
    <property type="entry name" value="Scorpion toxin-like"/>
    <property type="match status" value="1"/>
</dbReference>
<dbReference type="Pfam" id="PF01097">
    <property type="entry name" value="Defensin_2"/>
    <property type="match status" value="1"/>
</dbReference>
<feature type="domain" description="Invertebrate defensins family profile" evidence="3">
    <location>
        <begin position="40"/>
        <end position="69"/>
    </location>
</feature>
<feature type="signal peptide" evidence="2">
    <location>
        <begin position="1"/>
        <end position="25"/>
    </location>
</feature>
<accession>A0A9P0CY05</accession>
<organism evidence="4 5">
    <name type="scientific">Psylliodes chrysocephalus</name>
    <dbReference type="NCBI Taxonomy" id="3402493"/>
    <lineage>
        <taxon>Eukaryota</taxon>
        <taxon>Metazoa</taxon>
        <taxon>Ecdysozoa</taxon>
        <taxon>Arthropoda</taxon>
        <taxon>Hexapoda</taxon>
        <taxon>Insecta</taxon>
        <taxon>Pterygota</taxon>
        <taxon>Neoptera</taxon>
        <taxon>Endopterygota</taxon>
        <taxon>Coleoptera</taxon>
        <taxon>Polyphaga</taxon>
        <taxon>Cucujiformia</taxon>
        <taxon>Chrysomeloidea</taxon>
        <taxon>Chrysomelidae</taxon>
        <taxon>Galerucinae</taxon>
        <taxon>Alticini</taxon>
        <taxon>Psylliodes</taxon>
    </lineage>
</organism>
<keyword evidence="2" id="KW-0732">Signal</keyword>
<dbReference type="Proteomes" id="UP001153636">
    <property type="component" value="Chromosome 3"/>
</dbReference>
<evidence type="ECO:0000259" key="3">
    <source>
        <dbReference type="Pfam" id="PF01097"/>
    </source>
</evidence>
<dbReference type="AlphaFoldDB" id="A0A9P0CY05"/>
<dbReference type="GO" id="GO:0051707">
    <property type="term" value="P:response to other organism"/>
    <property type="evidence" value="ECO:0007669"/>
    <property type="project" value="UniProtKB-ARBA"/>
</dbReference>
<reference evidence="4" key="1">
    <citation type="submission" date="2022-01" db="EMBL/GenBank/DDBJ databases">
        <authorList>
            <person name="King R."/>
        </authorList>
    </citation>
    <scope>NUCLEOTIDE SEQUENCE</scope>
</reference>
<keyword evidence="5" id="KW-1185">Reference proteome</keyword>
<dbReference type="EMBL" id="OV651815">
    <property type="protein sequence ID" value="CAH1108360.1"/>
    <property type="molecule type" value="Genomic_DNA"/>
</dbReference>
<keyword evidence="1" id="KW-1015">Disulfide bond</keyword>
<proteinExistence type="predicted"/>
<dbReference type="InterPro" id="IPR036574">
    <property type="entry name" value="Scorpion_toxin-like_sf"/>
</dbReference>
<sequence>MKIIISCFFVVSAMNAIGLIGESEGGVVTCTIGKVPLGQVKLNDAACAAKCLAQRHKGGYCDGIHCRCRD</sequence>
<dbReference type="InterPro" id="IPR001542">
    <property type="entry name" value="Defensin_invertebrate/fungal"/>
</dbReference>
<evidence type="ECO:0000313" key="4">
    <source>
        <dbReference type="EMBL" id="CAH1108360.1"/>
    </source>
</evidence>
<dbReference type="GO" id="GO:0006952">
    <property type="term" value="P:defense response"/>
    <property type="evidence" value="ECO:0007669"/>
    <property type="project" value="InterPro"/>
</dbReference>
<evidence type="ECO:0000256" key="1">
    <source>
        <dbReference type="ARBA" id="ARBA00023157"/>
    </source>
</evidence>
<name>A0A9P0CY05_9CUCU</name>
<evidence type="ECO:0000313" key="5">
    <source>
        <dbReference type="Proteomes" id="UP001153636"/>
    </source>
</evidence>
<dbReference type="Gene3D" id="3.30.30.10">
    <property type="entry name" value="Knottin, scorpion toxin-like"/>
    <property type="match status" value="1"/>
</dbReference>
<evidence type="ECO:0000256" key="2">
    <source>
        <dbReference type="SAM" id="SignalP"/>
    </source>
</evidence>
<feature type="chain" id="PRO_5040402682" description="Invertebrate defensins family profile domain-containing protein" evidence="2">
    <location>
        <begin position="26"/>
        <end position="70"/>
    </location>
</feature>